<accession>A0A1P8F531</accession>
<proteinExistence type="inferred from homology"/>
<organism evidence="8 9">
    <name type="scientific">Dehalogenimonas formicexedens</name>
    <dbReference type="NCBI Taxonomy" id="1839801"/>
    <lineage>
        <taxon>Bacteria</taxon>
        <taxon>Bacillati</taxon>
        <taxon>Chloroflexota</taxon>
        <taxon>Dehalococcoidia</taxon>
        <taxon>Dehalococcoidales</taxon>
        <taxon>Dehalococcoidaceae</taxon>
        <taxon>Dehalogenimonas</taxon>
    </lineage>
</organism>
<dbReference type="Pfam" id="PF00327">
    <property type="entry name" value="Ribosomal_L30"/>
    <property type="match status" value="1"/>
</dbReference>
<dbReference type="GO" id="GO:0022625">
    <property type="term" value="C:cytosolic large ribosomal subunit"/>
    <property type="evidence" value="ECO:0007669"/>
    <property type="project" value="TreeGrafter"/>
</dbReference>
<dbReference type="PANTHER" id="PTHR15892:SF2">
    <property type="entry name" value="LARGE RIBOSOMAL SUBUNIT PROTEIN UL30M"/>
    <property type="match status" value="1"/>
</dbReference>
<dbReference type="EMBL" id="CP018258">
    <property type="protein sequence ID" value="APV43573.1"/>
    <property type="molecule type" value="Genomic_DNA"/>
</dbReference>
<dbReference type="Gene3D" id="3.30.1390.20">
    <property type="entry name" value="Ribosomal protein L30, ferredoxin-like fold domain"/>
    <property type="match status" value="1"/>
</dbReference>
<reference evidence="9" key="1">
    <citation type="submission" date="2016-11" db="EMBL/GenBank/DDBJ databases">
        <title>Dehalogenimonas formicexedens sp. nov., a chlorinated alkane respiring bacterium isolated from contaminated groundwater.</title>
        <authorList>
            <person name="Key T.A."/>
            <person name="Bowman K.S."/>
            <person name="Lee I."/>
            <person name="Chun J."/>
            <person name="Albuquerque L."/>
            <person name="da Costa M.S."/>
            <person name="Rainey F.A."/>
            <person name="Moe W.M."/>
        </authorList>
    </citation>
    <scope>NUCLEOTIDE SEQUENCE [LARGE SCALE GENOMIC DNA]</scope>
    <source>
        <strain evidence="9">NSZ-14</strain>
    </source>
</reference>
<evidence type="ECO:0000256" key="3">
    <source>
        <dbReference type="ARBA" id="ARBA00022980"/>
    </source>
</evidence>
<dbReference type="STRING" id="1839801.Dform_00210"/>
<feature type="domain" description="Large ribosomal subunit protein uL30-like ferredoxin-like fold" evidence="7">
    <location>
        <begin position="4"/>
        <end position="54"/>
    </location>
</feature>
<dbReference type="CDD" id="cd01658">
    <property type="entry name" value="Ribosomal_L30"/>
    <property type="match status" value="1"/>
</dbReference>
<evidence type="ECO:0000256" key="4">
    <source>
        <dbReference type="ARBA" id="ARBA00023274"/>
    </source>
</evidence>
<dbReference type="GO" id="GO:0003735">
    <property type="term" value="F:structural constituent of ribosome"/>
    <property type="evidence" value="ECO:0007669"/>
    <property type="project" value="InterPro"/>
</dbReference>
<dbReference type="AlphaFoldDB" id="A0A1P8F531"/>
<evidence type="ECO:0000259" key="7">
    <source>
        <dbReference type="Pfam" id="PF00327"/>
    </source>
</evidence>
<keyword evidence="4 5" id="KW-0687">Ribonucleoprotein</keyword>
<dbReference type="InterPro" id="IPR016082">
    <property type="entry name" value="Ribosomal_uL30_ferredoxin-like"/>
</dbReference>
<dbReference type="SUPFAM" id="SSF55129">
    <property type="entry name" value="Ribosomal protein L30p/L7e"/>
    <property type="match status" value="1"/>
</dbReference>
<keyword evidence="3 5" id="KW-0689">Ribosomal protein</keyword>
<evidence type="ECO:0000256" key="5">
    <source>
        <dbReference type="HAMAP-Rule" id="MF_01371"/>
    </source>
</evidence>
<comment type="similarity">
    <text evidence="1 5 6">Belongs to the universal ribosomal protein uL30 family.</text>
</comment>
<dbReference type="Proteomes" id="UP000185934">
    <property type="component" value="Chromosome"/>
</dbReference>
<dbReference type="PIRSF" id="PIRSF002211">
    <property type="entry name" value="Ribosomal_L30_bac-type"/>
    <property type="match status" value="1"/>
</dbReference>
<sequence>MAKIAITLIKSGIKYKFDQKDTLESLGLKRLHQTVVQEDNQAIRGMIQKVRHLVTVAEAE</sequence>
<dbReference type="HAMAP" id="MF_01371_B">
    <property type="entry name" value="Ribosomal_uL30_B"/>
    <property type="match status" value="1"/>
</dbReference>
<evidence type="ECO:0000256" key="1">
    <source>
        <dbReference type="ARBA" id="ARBA00007594"/>
    </source>
</evidence>
<dbReference type="RefSeq" id="WP_076003374.1">
    <property type="nucleotide sequence ID" value="NZ_CP018258.1"/>
</dbReference>
<dbReference type="KEGG" id="dfo:Dform_00210"/>
<comment type="subunit">
    <text evidence="2 5">Part of the 50S ribosomal subunit.</text>
</comment>
<dbReference type="InterPro" id="IPR005996">
    <property type="entry name" value="Ribosomal_uL30_bac-type"/>
</dbReference>
<evidence type="ECO:0000256" key="2">
    <source>
        <dbReference type="ARBA" id="ARBA00011838"/>
    </source>
</evidence>
<evidence type="ECO:0000313" key="8">
    <source>
        <dbReference type="EMBL" id="APV43573.1"/>
    </source>
</evidence>
<dbReference type="OrthoDB" id="9812790at2"/>
<dbReference type="InterPro" id="IPR036919">
    <property type="entry name" value="Ribo_uL30_ferredoxin-like_sf"/>
</dbReference>
<evidence type="ECO:0000313" key="9">
    <source>
        <dbReference type="Proteomes" id="UP000185934"/>
    </source>
</evidence>
<keyword evidence="9" id="KW-1185">Reference proteome</keyword>
<gene>
    <name evidence="5" type="primary">rpmD</name>
    <name evidence="8" type="ORF">Dform_00210</name>
</gene>
<dbReference type="NCBIfam" id="TIGR01308">
    <property type="entry name" value="rpmD_bact"/>
    <property type="match status" value="1"/>
</dbReference>
<dbReference type="GO" id="GO:0006412">
    <property type="term" value="P:translation"/>
    <property type="evidence" value="ECO:0007669"/>
    <property type="project" value="UniProtKB-UniRule"/>
</dbReference>
<protein>
    <recommendedName>
        <fullName evidence="5">Large ribosomal subunit protein uL30</fullName>
    </recommendedName>
</protein>
<evidence type="ECO:0000256" key="6">
    <source>
        <dbReference type="RuleBase" id="RU003734"/>
    </source>
</evidence>
<dbReference type="FunFam" id="3.30.1390.20:FF:000001">
    <property type="entry name" value="50S ribosomal protein L30"/>
    <property type="match status" value="1"/>
</dbReference>
<dbReference type="PROSITE" id="PS00634">
    <property type="entry name" value="RIBOSOMAL_L30"/>
    <property type="match status" value="1"/>
</dbReference>
<dbReference type="PANTHER" id="PTHR15892">
    <property type="entry name" value="MITOCHONDRIAL RIBOSOMAL PROTEIN L30"/>
    <property type="match status" value="1"/>
</dbReference>
<dbReference type="InterPro" id="IPR018038">
    <property type="entry name" value="Ribosomal_uL30_CS"/>
</dbReference>
<name>A0A1P8F531_9CHLR</name>